<dbReference type="Proteomes" id="UP000179524">
    <property type="component" value="Unassembled WGS sequence"/>
</dbReference>
<evidence type="ECO:0000313" key="2">
    <source>
        <dbReference type="EMBL" id="OIJ13300.1"/>
    </source>
</evidence>
<organism evidence="2 3">
    <name type="scientific">Anaerobacillus alkalilacustris</name>
    <dbReference type="NCBI Taxonomy" id="393763"/>
    <lineage>
        <taxon>Bacteria</taxon>
        <taxon>Bacillati</taxon>
        <taxon>Bacillota</taxon>
        <taxon>Bacilli</taxon>
        <taxon>Bacillales</taxon>
        <taxon>Bacillaceae</taxon>
        <taxon>Anaerobacillus</taxon>
    </lineage>
</organism>
<comment type="caution">
    <text evidence="2">The sequence shown here is derived from an EMBL/GenBank/DDBJ whole genome shotgun (WGS) entry which is preliminary data.</text>
</comment>
<evidence type="ECO:0000256" key="1">
    <source>
        <dbReference type="SAM" id="Phobius"/>
    </source>
</evidence>
<feature type="transmembrane region" description="Helical" evidence="1">
    <location>
        <begin position="7"/>
        <end position="26"/>
    </location>
</feature>
<sequence length="61" mass="6449">MKKEQVIFLLCAIFTTIAIVGIGISISLGSILVFSLSIITATICCGVGFSLRKKLAQESSN</sequence>
<dbReference type="Pfam" id="PF17259">
    <property type="entry name" value="DUF5325"/>
    <property type="match status" value="1"/>
</dbReference>
<evidence type="ECO:0008006" key="4">
    <source>
        <dbReference type="Google" id="ProtNLM"/>
    </source>
</evidence>
<accession>A0A1S2LM62</accession>
<feature type="transmembrane region" description="Helical" evidence="1">
    <location>
        <begin position="32"/>
        <end position="51"/>
    </location>
</feature>
<keyword evidence="1" id="KW-0472">Membrane</keyword>
<keyword evidence="3" id="KW-1185">Reference proteome</keyword>
<gene>
    <name evidence="2" type="ORF">BKP37_12435</name>
</gene>
<protein>
    <recommendedName>
        <fullName evidence="4">DUF5325 family protein</fullName>
    </recommendedName>
</protein>
<dbReference type="EMBL" id="MLQR01000029">
    <property type="protein sequence ID" value="OIJ13300.1"/>
    <property type="molecule type" value="Genomic_DNA"/>
</dbReference>
<name>A0A1S2LM62_9BACI</name>
<dbReference type="InterPro" id="IPR035211">
    <property type="entry name" value="DUF5325"/>
</dbReference>
<dbReference type="AlphaFoldDB" id="A0A1S2LM62"/>
<reference evidence="2 3" key="1">
    <citation type="submission" date="2016-10" db="EMBL/GenBank/DDBJ databases">
        <title>Draft genome sequences of four alkaliphilic bacteria belonging to the Anaerobacillus genus.</title>
        <authorList>
            <person name="Bassil N.M."/>
            <person name="Lloyd J.R."/>
        </authorList>
    </citation>
    <scope>NUCLEOTIDE SEQUENCE [LARGE SCALE GENOMIC DNA]</scope>
    <source>
        <strain evidence="2 3">DSM 18345</strain>
    </source>
</reference>
<keyword evidence="1" id="KW-0812">Transmembrane</keyword>
<keyword evidence="1" id="KW-1133">Transmembrane helix</keyword>
<proteinExistence type="predicted"/>
<evidence type="ECO:0000313" key="3">
    <source>
        <dbReference type="Proteomes" id="UP000179524"/>
    </source>
</evidence>
<dbReference type="RefSeq" id="WP_071309899.1">
    <property type="nucleotide sequence ID" value="NZ_MLQR01000029.1"/>
</dbReference>